<feature type="binding site" evidence="5">
    <location>
        <position position="161"/>
    </location>
    <ligand>
        <name>Mg(2+)</name>
        <dbReference type="ChEBI" id="CHEBI:18420"/>
    </ligand>
</feature>
<accession>A0A917RJU0</accession>
<proteinExistence type="predicted"/>
<feature type="binding site" evidence="5">
    <location>
        <position position="134"/>
    </location>
    <ligand>
        <name>Mg(2+)</name>
        <dbReference type="ChEBI" id="CHEBI:18420"/>
    </ligand>
</feature>
<dbReference type="InterPro" id="IPR040442">
    <property type="entry name" value="Pyrv_kinase-like_dom_sf"/>
</dbReference>
<reference evidence="7" key="1">
    <citation type="journal article" date="2014" name="Int. J. Syst. Evol. Microbiol.">
        <title>Complete genome sequence of Corynebacterium casei LMG S-19264T (=DSM 44701T), isolated from a smear-ripened cheese.</title>
        <authorList>
            <consortium name="US DOE Joint Genome Institute (JGI-PGF)"/>
            <person name="Walter F."/>
            <person name="Albersmeier A."/>
            <person name="Kalinowski J."/>
            <person name="Ruckert C."/>
        </authorList>
    </citation>
    <scope>NUCLEOTIDE SEQUENCE</scope>
    <source>
        <strain evidence="7">CGMCC 4.3508</strain>
    </source>
</reference>
<name>A0A917RJU0_9NOCA</name>
<dbReference type="RefSeq" id="WP_058854305.1">
    <property type="nucleotide sequence ID" value="NZ_BMMH01000004.1"/>
</dbReference>
<keyword evidence="3 5" id="KW-0460">Magnesium</keyword>
<evidence type="ECO:0000259" key="6">
    <source>
        <dbReference type="Pfam" id="PF03328"/>
    </source>
</evidence>
<evidence type="ECO:0000313" key="8">
    <source>
        <dbReference type="Proteomes" id="UP000638263"/>
    </source>
</evidence>
<dbReference type="Gene3D" id="3.20.20.60">
    <property type="entry name" value="Phosphoenolpyruvate-binding domains"/>
    <property type="match status" value="1"/>
</dbReference>
<feature type="domain" description="HpcH/HpaI aldolase/citrate lyase" evidence="6">
    <location>
        <begin position="11"/>
        <end position="229"/>
    </location>
</feature>
<dbReference type="InterPro" id="IPR015813">
    <property type="entry name" value="Pyrv/PenolPyrv_kinase-like_dom"/>
</dbReference>
<comment type="cofactor">
    <cofactor evidence="1">
        <name>Mg(2+)</name>
        <dbReference type="ChEBI" id="CHEBI:18420"/>
    </cofactor>
</comment>
<dbReference type="InterPro" id="IPR011206">
    <property type="entry name" value="Citrate_lyase_beta/mcl1/mcl2"/>
</dbReference>
<dbReference type="InterPro" id="IPR005000">
    <property type="entry name" value="Aldolase/citrate-lyase_domain"/>
</dbReference>
<evidence type="ECO:0000256" key="4">
    <source>
        <dbReference type="PIRSR" id="PIRSR015582-1"/>
    </source>
</evidence>
<dbReference type="GO" id="GO:0006107">
    <property type="term" value="P:oxaloacetate metabolic process"/>
    <property type="evidence" value="ECO:0007669"/>
    <property type="project" value="TreeGrafter"/>
</dbReference>
<evidence type="ECO:0000256" key="1">
    <source>
        <dbReference type="ARBA" id="ARBA00001946"/>
    </source>
</evidence>
<evidence type="ECO:0000256" key="5">
    <source>
        <dbReference type="PIRSR" id="PIRSR015582-2"/>
    </source>
</evidence>
<comment type="caution">
    <text evidence="7">The sequence shown here is derived from an EMBL/GenBank/DDBJ whole genome shotgun (WGS) entry which is preliminary data.</text>
</comment>
<dbReference type="Pfam" id="PF03328">
    <property type="entry name" value="HpcH_HpaI"/>
    <property type="match status" value="1"/>
</dbReference>
<dbReference type="Proteomes" id="UP000638263">
    <property type="component" value="Unassembled WGS sequence"/>
</dbReference>
<keyword evidence="7" id="KW-0456">Lyase</keyword>
<evidence type="ECO:0000313" key="7">
    <source>
        <dbReference type="EMBL" id="GGL10087.1"/>
    </source>
</evidence>
<dbReference type="PIRSF" id="PIRSF015582">
    <property type="entry name" value="Cit_lyase_B"/>
    <property type="match status" value="1"/>
</dbReference>
<dbReference type="PANTHER" id="PTHR32308:SF0">
    <property type="entry name" value="HPCH_HPAI ALDOLASE_CITRATE LYASE DOMAIN-CONTAINING PROTEIN"/>
    <property type="match status" value="1"/>
</dbReference>
<keyword evidence="8" id="KW-1185">Reference proteome</keyword>
<keyword evidence="2 5" id="KW-0479">Metal-binding</keyword>
<dbReference type="PANTHER" id="PTHR32308">
    <property type="entry name" value="LYASE BETA SUBUNIT, PUTATIVE (AFU_ORTHOLOGUE AFUA_4G13030)-RELATED"/>
    <property type="match status" value="1"/>
</dbReference>
<sequence length="294" mass="30091">MSGIGSTGQRACLAVPGADERKLAKAAALDADEIVIDLEDAVAPAGKRAARAAVASWLSSGVRLRGRVAVRVNTPGTSWCHRDIEACVRLETVHSIVVPKVESAADLAFVGRLLDGLELEVGRERPVRVQALIETAAGLAGIAGIVAATPRLDSLVLGYADLAASIGRSVAAGPGAWVAIQDTVLVAGRRAGLAVVDGPHLGVAVDDTFLAGVRHAADAGFDGKWVIHPGQIDAVTAAFTPAPDRIEWAERVVTALSEGHGSGVGAIDVDGQMVDEAVAAVARRVLARADGGLR</sequence>
<dbReference type="GO" id="GO:0000287">
    <property type="term" value="F:magnesium ion binding"/>
    <property type="evidence" value="ECO:0007669"/>
    <property type="project" value="TreeGrafter"/>
</dbReference>
<evidence type="ECO:0000256" key="2">
    <source>
        <dbReference type="ARBA" id="ARBA00022723"/>
    </source>
</evidence>
<feature type="binding site" evidence="4">
    <location>
        <position position="134"/>
    </location>
    <ligand>
        <name>substrate</name>
    </ligand>
</feature>
<dbReference type="EMBL" id="BMMH01000004">
    <property type="protein sequence ID" value="GGL10087.1"/>
    <property type="molecule type" value="Genomic_DNA"/>
</dbReference>
<feature type="binding site" evidence="4">
    <location>
        <position position="71"/>
    </location>
    <ligand>
        <name>substrate</name>
    </ligand>
</feature>
<evidence type="ECO:0000256" key="3">
    <source>
        <dbReference type="ARBA" id="ARBA00022842"/>
    </source>
</evidence>
<dbReference type="SUPFAM" id="SSF51621">
    <property type="entry name" value="Phosphoenolpyruvate/pyruvate domain"/>
    <property type="match status" value="1"/>
</dbReference>
<dbReference type="GO" id="GO:0016829">
    <property type="term" value="F:lyase activity"/>
    <property type="evidence" value="ECO:0007669"/>
    <property type="project" value="UniProtKB-KW"/>
</dbReference>
<protein>
    <submittedName>
        <fullName evidence="7">Citrate lyase beta chain</fullName>
    </submittedName>
</protein>
<reference evidence="7" key="2">
    <citation type="submission" date="2020-09" db="EMBL/GenBank/DDBJ databases">
        <authorList>
            <person name="Sun Q."/>
            <person name="Zhou Y."/>
        </authorList>
    </citation>
    <scope>NUCLEOTIDE SEQUENCE</scope>
    <source>
        <strain evidence="7">CGMCC 4.3508</strain>
    </source>
</reference>
<gene>
    <name evidence="7" type="ORF">GCM10011588_25640</name>
</gene>
<organism evidence="7 8">
    <name type="scientific">Nocardia jinanensis</name>
    <dbReference type="NCBI Taxonomy" id="382504"/>
    <lineage>
        <taxon>Bacteria</taxon>
        <taxon>Bacillati</taxon>
        <taxon>Actinomycetota</taxon>
        <taxon>Actinomycetes</taxon>
        <taxon>Mycobacteriales</taxon>
        <taxon>Nocardiaceae</taxon>
        <taxon>Nocardia</taxon>
    </lineage>
</organism>
<dbReference type="AlphaFoldDB" id="A0A917RJU0"/>